<evidence type="ECO:0000313" key="9">
    <source>
        <dbReference type="Proteomes" id="UP000095439"/>
    </source>
</evidence>
<dbReference type="EMBL" id="CYYM01000011">
    <property type="protein sequence ID" value="CUO33834.1"/>
    <property type="molecule type" value="Genomic_DNA"/>
</dbReference>
<evidence type="ECO:0000313" key="4">
    <source>
        <dbReference type="EMBL" id="MZK10995.1"/>
    </source>
</evidence>
<evidence type="ECO:0000313" key="2">
    <source>
        <dbReference type="EMBL" id="CUN34052.1"/>
    </source>
</evidence>
<dbReference type="Proteomes" id="UP000095597">
    <property type="component" value="Unassembled WGS sequence"/>
</dbReference>
<dbReference type="EMBL" id="CYXO01000013">
    <property type="protein sequence ID" value="CUN15278.1"/>
    <property type="molecule type" value="Genomic_DNA"/>
</dbReference>
<evidence type="ECO:0000313" key="11">
    <source>
        <dbReference type="Proteomes" id="UP000446719"/>
    </source>
</evidence>
<proteinExistence type="predicted"/>
<protein>
    <submittedName>
        <fullName evidence="4">Uncharacterized protein</fullName>
    </submittedName>
</protein>
<dbReference type="Proteomes" id="UP000472916">
    <property type="component" value="Unassembled WGS sequence"/>
</dbReference>
<dbReference type="Proteomes" id="UP000446719">
    <property type="component" value="Unassembled WGS sequence"/>
</dbReference>
<evidence type="ECO:0000313" key="13">
    <source>
        <dbReference type="Proteomes" id="UP000472916"/>
    </source>
</evidence>
<evidence type="ECO:0000313" key="10">
    <source>
        <dbReference type="Proteomes" id="UP000095597"/>
    </source>
</evidence>
<evidence type="ECO:0000313" key="6">
    <source>
        <dbReference type="EMBL" id="MZK41778.1"/>
    </source>
</evidence>
<dbReference type="Pfam" id="PF20069">
    <property type="entry name" value="DUF6465"/>
    <property type="match status" value="1"/>
</dbReference>
<evidence type="ECO:0000313" key="7">
    <source>
        <dbReference type="EMBL" id="NSE58168.1"/>
    </source>
</evidence>
<dbReference type="Proteomes" id="UP000724058">
    <property type="component" value="Unassembled WGS sequence"/>
</dbReference>
<dbReference type="AlphaFoldDB" id="A0A174HSF7"/>
<dbReference type="InterPro" id="IPR046313">
    <property type="entry name" value="DUF6465"/>
</dbReference>
<dbReference type="EMBL" id="CYYY01000001">
    <property type="protein sequence ID" value="CUN34052.1"/>
    <property type="molecule type" value="Genomic_DNA"/>
</dbReference>
<sequence length="106" mass="12075">MKKNRRNNSRPAAIATAKDTTKAIETRAGVLKEAEDVKKEAKTSFYLQYMGKEISTEEITKKVHEVWTKEYGKSVEEIKTLNVYLKPEEAAAYYVINEETTGKVTI</sequence>
<reference evidence="8 9" key="1">
    <citation type="submission" date="2015-09" db="EMBL/GenBank/DDBJ databases">
        <authorList>
            <consortium name="Pathogen Informatics"/>
        </authorList>
    </citation>
    <scope>NUCLEOTIDE SEQUENCE [LARGE SCALE GENOMIC DNA]</scope>
    <source>
        <strain evidence="3 8">2789STDY5608851</strain>
        <strain evidence="2 9">2789STDY5608866</strain>
        <strain evidence="1 10">2789STDY5834961</strain>
    </source>
</reference>
<dbReference type="EMBL" id="WWSH01000009">
    <property type="protein sequence ID" value="MZK10995.1"/>
    <property type="molecule type" value="Genomic_DNA"/>
</dbReference>
<evidence type="ECO:0000313" key="1">
    <source>
        <dbReference type="EMBL" id="CUN15278.1"/>
    </source>
</evidence>
<dbReference type="EMBL" id="WWSC01000009">
    <property type="protein sequence ID" value="MZK41778.1"/>
    <property type="molecule type" value="Genomic_DNA"/>
</dbReference>
<reference evidence="7" key="4">
    <citation type="submission" date="2020-02" db="EMBL/GenBank/DDBJ databases">
        <authorList>
            <person name="Littmann E."/>
            <person name="Sorbara M."/>
        </authorList>
    </citation>
    <scope>NUCLEOTIDE SEQUENCE</scope>
    <source>
        <strain evidence="7">MSK.10.16</strain>
    </source>
</reference>
<evidence type="ECO:0000313" key="12">
    <source>
        <dbReference type="Proteomes" id="UP000449249"/>
    </source>
</evidence>
<dbReference type="Proteomes" id="UP000449249">
    <property type="component" value="Unassembled WGS sequence"/>
</dbReference>
<reference evidence="11 12" key="2">
    <citation type="journal article" date="2019" name="Nat. Med.">
        <title>A library of human gut bacterial isolates paired with longitudinal multiomics data enables mechanistic microbiome research.</title>
        <authorList>
            <person name="Poyet M."/>
            <person name="Groussin M."/>
            <person name="Gibbons S.M."/>
            <person name="Avila-Pacheco J."/>
            <person name="Jiang X."/>
            <person name="Kearney S.M."/>
            <person name="Perrotta A.R."/>
            <person name="Berdy B."/>
            <person name="Zhao S."/>
            <person name="Lieberman T.D."/>
            <person name="Swanson P.K."/>
            <person name="Smith M."/>
            <person name="Roesemann S."/>
            <person name="Alexander J.E."/>
            <person name="Rich S.A."/>
            <person name="Livny J."/>
            <person name="Vlamakis H."/>
            <person name="Clish C."/>
            <person name="Bullock K."/>
            <person name="Deik A."/>
            <person name="Scott J."/>
            <person name="Pierce K.A."/>
            <person name="Xavier R.J."/>
            <person name="Alm E.J."/>
        </authorList>
    </citation>
    <scope>NUCLEOTIDE SEQUENCE [LARGE SCALE GENOMIC DNA]</scope>
    <source>
        <strain evidence="4 12">BIOML-A1</strain>
        <strain evidence="6 13">BIOML-A6</strain>
        <strain evidence="5 11">BIOML-A7</strain>
    </source>
</reference>
<evidence type="ECO:0000313" key="3">
    <source>
        <dbReference type="EMBL" id="CUO33834.1"/>
    </source>
</evidence>
<dbReference type="RefSeq" id="WP_022415329.1">
    <property type="nucleotide sequence ID" value="NZ_CABIWY010000001.1"/>
</dbReference>
<name>A0A174HSF7_9FIRM</name>
<dbReference type="eggNOG" id="ENOG5033BRY">
    <property type="taxonomic scope" value="Bacteria"/>
</dbReference>
<dbReference type="GeneID" id="93137287"/>
<dbReference type="Proteomes" id="UP000095380">
    <property type="component" value="Unassembled WGS sequence"/>
</dbReference>
<dbReference type="EMBL" id="JAAIOD010000009">
    <property type="protein sequence ID" value="NSE58168.1"/>
    <property type="molecule type" value="Genomic_DNA"/>
</dbReference>
<dbReference type="EMBL" id="WWSB01000017">
    <property type="protein sequence ID" value="MZK18843.1"/>
    <property type="molecule type" value="Genomic_DNA"/>
</dbReference>
<reference evidence="7" key="3">
    <citation type="journal article" date="2020" name="Cell Host Microbe">
        <title>Functional and Genomic Variation between Human-Derived Isolates of Lachnospiraceae Reveals Inter- and Intra-Species Diversity.</title>
        <authorList>
            <person name="Sorbara M.T."/>
            <person name="Littmann E.R."/>
            <person name="Fontana E."/>
            <person name="Moody T.U."/>
            <person name="Kohout C.E."/>
            <person name="Gjonbalaj M."/>
            <person name="Eaton V."/>
            <person name="Seok R."/>
            <person name="Leiner I.M."/>
            <person name="Pamer E.G."/>
        </authorList>
    </citation>
    <scope>NUCLEOTIDE SEQUENCE</scope>
    <source>
        <strain evidence="7">MSK.10.16</strain>
    </source>
</reference>
<evidence type="ECO:0000313" key="5">
    <source>
        <dbReference type="EMBL" id="MZK18843.1"/>
    </source>
</evidence>
<accession>A0A174HSF7</accession>
<dbReference type="Proteomes" id="UP000095439">
    <property type="component" value="Unassembled WGS sequence"/>
</dbReference>
<evidence type="ECO:0000313" key="8">
    <source>
        <dbReference type="Proteomes" id="UP000095380"/>
    </source>
</evidence>
<dbReference type="OrthoDB" id="1711086at2"/>
<organism evidence="4 12">
    <name type="scientific">Dorea longicatena</name>
    <dbReference type="NCBI Taxonomy" id="88431"/>
    <lineage>
        <taxon>Bacteria</taxon>
        <taxon>Bacillati</taxon>
        <taxon>Bacillota</taxon>
        <taxon>Clostridia</taxon>
        <taxon>Lachnospirales</taxon>
        <taxon>Lachnospiraceae</taxon>
        <taxon>Dorea</taxon>
    </lineage>
</organism>
<gene>
    <name evidence="3" type="ORF">ERS852408_01953</name>
    <name evidence="2" type="ORF">ERS852423_00010</name>
    <name evidence="1" type="ORF">ERS852573_02174</name>
    <name evidence="7" type="ORF">G4332_08570</name>
    <name evidence="6" type="ORF">GT528_08660</name>
    <name evidence="5" type="ORF">GT565_12130</name>
    <name evidence="4" type="ORF">GT576_11750</name>
</gene>